<accession>A0ABV5GTA1</accession>
<organism evidence="1 2">
    <name type="scientific">Flavobacterium jumunjinense</name>
    <dbReference type="NCBI Taxonomy" id="998845"/>
    <lineage>
        <taxon>Bacteria</taxon>
        <taxon>Pseudomonadati</taxon>
        <taxon>Bacteroidota</taxon>
        <taxon>Flavobacteriia</taxon>
        <taxon>Flavobacteriales</taxon>
        <taxon>Flavobacteriaceae</taxon>
        <taxon>Flavobacterium</taxon>
    </lineage>
</organism>
<protein>
    <submittedName>
        <fullName evidence="1">Uncharacterized protein</fullName>
    </submittedName>
</protein>
<dbReference type="Proteomes" id="UP001589607">
    <property type="component" value="Unassembled WGS sequence"/>
</dbReference>
<keyword evidence="2" id="KW-1185">Reference proteome</keyword>
<sequence length="121" mass="14156">MNKPFWYLFCLLICTVFVSENNTDTHVIATSTDADSNYYSSFLQSSNKDAIQVQSENYFTEHSDFESGLSFKKLASKFTTTLSFQRDTYFSSLICLNRKRQNNVSIFFSTTQIIFPFHNFW</sequence>
<proteinExistence type="predicted"/>
<evidence type="ECO:0000313" key="1">
    <source>
        <dbReference type="EMBL" id="MFB9098065.1"/>
    </source>
</evidence>
<comment type="caution">
    <text evidence="1">The sequence shown here is derived from an EMBL/GenBank/DDBJ whole genome shotgun (WGS) entry which is preliminary data.</text>
</comment>
<dbReference type="EMBL" id="JBHMEY010000067">
    <property type="protein sequence ID" value="MFB9098065.1"/>
    <property type="molecule type" value="Genomic_DNA"/>
</dbReference>
<gene>
    <name evidence="1" type="ORF">ACFFVF_16225</name>
</gene>
<name>A0ABV5GTA1_9FLAO</name>
<evidence type="ECO:0000313" key="2">
    <source>
        <dbReference type="Proteomes" id="UP001589607"/>
    </source>
</evidence>
<reference evidence="1 2" key="1">
    <citation type="submission" date="2024-09" db="EMBL/GenBank/DDBJ databases">
        <authorList>
            <person name="Sun Q."/>
            <person name="Mori K."/>
        </authorList>
    </citation>
    <scope>NUCLEOTIDE SEQUENCE [LARGE SCALE GENOMIC DNA]</scope>
    <source>
        <strain evidence="1 2">CECT 7955</strain>
    </source>
</reference>
<dbReference type="RefSeq" id="WP_236456127.1">
    <property type="nucleotide sequence ID" value="NZ_CBCSGE010000003.1"/>
</dbReference>